<comment type="caution">
    <text evidence="2">The sequence shown here is derived from an EMBL/GenBank/DDBJ whole genome shotgun (WGS) entry which is preliminary data.</text>
</comment>
<accession>A0A814JFE9</accession>
<evidence type="ECO:0000313" key="2">
    <source>
        <dbReference type="EMBL" id="CAF1037369.1"/>
    </source>
</evidence>
<proteinExistence type="predicted"/>
<evidence type="ECO:0000313" key="3">
    <source>
        <dbReference type="Proteomes" id="UP000663855"/>
    </source>
</evidence>
<keyword evidence="1" id="KW-1133">Transmembrane helix</keyword>
<dbReference type="EMBL" id="CAJNOV010000753">
    <property type="protein sequence ID" value="CAF1037369.1"/>
    <property type="molecule type" value="Genomic_DNA"/>
</dbReference>
<organism evidence="2 3">
    <name type="scientific">Rotaria magnacalcarata</name>
    <dbReference type="NCBI Taxonomy" id="392030"/>
    <lineage>
        <taxon>Eukaryota</taxon>
        <taxon>Metazoa</taxon>
        <taxon>Spiralia</taxon>
        <taxon>Gnathifera</taxon>
        <taxon>Rotifera</taxon>
        <taxon>Eurotatoria</taxon>
        <taxon>Bdelloidea</taxon>
        <taxon>Philodinida</taxon>
        <taxon>Philodinidae</taxon>
        <taxon>Rotaria</taxon>
    </lineage>
</organism>
<name>A0A814JFE9_9BILA</name>
<feature type="transmembrane region" description="Helical" evidence="1">
    <location>
        <begin position="20"/>
        <end position="44"/>
    </location>
</feature>
<reference evidence="2" key="1">
    <citation type="submission" date="2021-02" db="EMBL/GenBank/DDBJ databases">
        <authorList>
            <person name="Nowell W R."/>
        </authorList>
    </citation>
    <scope>NUCLEOTIDE SEQUENCE</scope>
</reference>
<gene>
    <name evidence="2" type="ORF">CJN711_LOCUS4100</name>
</gene>
<feature type="transmembrane region" description="Helical" evidence="1">
    <location>
        <begin position="56"/>
        <end position="77"/>
    </location>
</feature>
<keyword evidence="1" id="KW-0812">Transmembrane</keyword>
<sequence length="198" mass="22395">MSSMVTTTTILPNDTANYSIVVPISVGFAILAVICSALILVTIVSHRRRMHTANHLLIGDTCAWSIFCCAAQSNHFILIGIQWILAMLVSSPAIVTTDIFFRYHSHCWITRIYPLHAYYTFGVYFDIPTTRGGERQQDRDFKVFRNIMILFGIYLSGGIPTATVAVKNSVTLFLDRELFNALKKFIRRRNTRVMPALS</sequence>
<dbReference type="SUPFAM" id="SSF81321">
    <property type="entry name" value="Family A G protein-coupled receptor-like"/>
    <property type="match status" value="1"/>
</dbReference>
<keyword evidence="1" id="KW-0472">Membrane</keyword>
<dbReference type="AlphaFoldDB" id="A0A814JFE9"/>
<evidence type="ECO:0000256" key="1">
    <source>
        <dbReference type="SAM" id="Phobius"/>
    </source>
</evidence>
<protein>
    <submittedName>
        <fullName evidence="2">Uncharacterized protein</fullName>
    </submittedName>
</protein>
<feature type="transmembrane region" description="Helical" evidence="1">
    <location>
        <begin position="143"/>
        <end position="166"/>
    </location>
</feature>
<dbReference type="Proteomes" id="UP000663855">
    <property type="component" value="Unassembled WGS sequence"/>
</dbReference>